<evidence type="ECO:0000313" key="4">
    <source>
        <dbReference type="Proteomes" id="UP000287962"/>
    </source>
</evidence>
<dbReference type="InterPro" id="IPR029058">
    <property type="entry name" value="AB_hydrolase_fold"/>
</dbReference>
<protein>
    <submittedName>
        <fullName evidence="3">Alpha/beta hydrolase</fullName>
    </submittedName>
</protein>
<keyword evidence="1 3" id="KW-0378">Hydrolase</keyword>
<dbReference type="PANTHER" id="PTHR43798:SF31">
    <property type="entry name" value="AB HYDROLASE SUPERFAMILY PROTEIN YCLE"/>
    <property type="match status" value="1"/>
</dbReference>
<dbReference type="EMBL" id="PEML01000033">
    <property type="protein sequence ID" value="RTI09556.1"/>
    <property type="molecule type" value="Genomic_DNA"/>
</dbReference>
<gene>
    <name evidence="3" type="ORF">CSW25_01700</name>
</gene>
<evidence type="ECO:0000259" key="2">
    <source>
        <dbReference type="Pfam" id="PF00561"/>
    </source>
</evidence>
<feature type="domain" description="AB hydrolase-1" evidence="2">
    <location>
        <begin position="15"/>
        <end position="241"/>
    </location>
</feature>
<dbReference type="PANTHER" id="PTHR43798">
    <property type="entry name" value="MONOACYLGLYCEROL LIPASE"/>
    <property type="match status" value="1"/>
</dbReference>
<accession>A0ABY0AKL7</accession>
<reference evidence="3 4" key="1">
    <citation type="journal article" date="2019" name="Extremophiles">
        <title>Biogeography of thermophiles and predominance of Thermus scotoductus in domestic water heaters.</title>
        <authorList>
            <person name="Wilpiszeski R.L."/>
            <person name="Zhang Z."/>
            <person name="House C.H."/>
        </authorList>
    </citation>
    <scope>NUCLEOTIDE SEQUENCE [LARGE SCALE GENOMIC DNA]</scope>
    <source>
        <strain evidence="3 4">12_S12</strain>
    </source>
</reference>
<keyword evidence="4" id="KW-1185">Reference proteome</keyword>
<dbReference type="InterPro" id="IPR050266">
    <property type="entry name" value="AB_hydrolase_sf"/>
</dbReference>
<organism evidence="3 4">
    <name type="scientific">Thermus scotoductus</name>
    <dbReference type="NCBI Taxonomy" id="37636"/>
    <lineage>
        <taxon>Bacteria</taxon>
        <taxon>Thermotogati</taxon>
        <taxon>Deinococcota</taxon>
        <taxon>Deinococci</taxon>
        <taxon>Thermales</taxon>
        <taxon>Thermaceae</taxon>
        <taxon>Thermus</taxon>
    </lineage>
</organism>
<evidence type="ECO:0000313" key="3">
    <source>
        <dbReference type="EMBL" id="RTI09556.1"/>
    </source>
</evidence>
<proteinExistence type="predicted"/>
<dbReference type="Proteomes" id="UP000287962">
    <property type="component" value="Unassembled WGS sequence"/>
</dbReference>
<dbReference type="GO" id="GO:0016787">
    <property type="term" value="F:hydrolase activity"/>
    <property type="evidence" value="ECO:0007669"/>
    <property type="project" value="UniProtKB-KW"/>
</dbReference>
<dbReference type="Pfam" id="PF00561">
    <property type="entry name" value="Abhydrolase_1"/>
    <property type="match status" value="1"/>
</dbReference>
<comment type="caution">
    <text evidence="3">The sequence shown here is derived from an EMBL/GenBank/DDBJ whole genome shotgun (WGS) entry which is preliminary data.</text>
</comment>
<sequence>MARLRYRVEGEGPKVVLLNGLFQRLESWDPVVPLLRGYTLLRYDMRGQGESEAPEGLYTPKVHAQDLLALLQELGWEEAFLVGLSNGGIVALQAALMAPTRFRGLVLACTTPYLDPALRAKVESWLHALRAGGTLLRLRVALPWVYGARFLNAHPGLLGEEGLRALQAQAPTEAAQERLLLGFLGLKDLRPALKGLGLPALVLYGEEDLLFPRPYALALAEALGARLQALPTGHAAPLEDPRAFAQAVRSFLEGVYA</sequence>
<dbReference type="RefSeq" id="WP_126205187.1">
    <property type="nucleotide sequence ID" value="NZ_PELX01000155.1"/>
</dbReference>
<dbReference type="Gene3D" id="3.40.50.1820">
    <property type="entry name" value="alpha/beta hydrolase"/>
    <property type="match status" value="1"/>
</dbReference>
<evidence type="ECO:0000256" key="1">
    <source>
        <dbReference type="ARBA" id="ARBA00022801"/>
    </source>
</evidence>
<dbReference type="PRINTS" id="PR00111">
    <property type="entry name" value="ABHYDROLASE"/>
</dbReference>
<dbReference type="InterPro" id="IPR000073">
    <property type="entry name" value="AB_hydrolase_1"/>
</dbReference>
<dbReference type="SUPFAM" id="SSF53474">
    <property type="entry name" value="alpha/beta-Hydrolases"/>
    <property type="match status" value="1"/>
</dbReference>
<name>A0ABY0AKL7_THESC</name>